<dbReference type="PANTHER" id="PTHR46825">
    <property type="entry name" value="D-ALANYL-D-ALANINE-CARBOXYPEPTIDASE/ENDOPEPTIDASE AMPH"/>
    <property type="match status" value="1"/>
</dbReference>
<organism evidence="2 3">
    <name type="scientific">Mucilaginibacter polytrichastri</name>
    <dbReference type="NCBI Taxonomy" id="1302689"/>
    <lineage>
        <taxon>Bacteria</taxon>
        <taxon>Pseudomonadati</taxon>
        <taxon>Bacteroidota</taxon>
        <taxon>Sphingobacteriia</taxon>
        <taxon>Sphingobacteriales</taxon>
        <taxon>Sphingobacteriaceae</taxon>
        <taxon>Mucilaginibacter</taxon>
    </lineage>
</organism>
<dbReference type="InterPro" id="IPR050491">
    <property type="entry name" value="AmpC-like"/>
</dbReference>
<accession>A0A1Q5ZSU3</accession>
<feature type="domain" description="Beta-lactamase-related" evidence="1">
    <location>
        <begin position="66"/>
        <end position="412"/>
    </location>
</feature>
<proteinExistence type="predicted"/>
<dbReference type="InterPro" id="IPR001466">
    <property type="entry name" value="Beta-lactam-related"/>
</dbReference>
<dbReference type="AlphaFoldDB" id="A0A1Q5ZSU3"/>
<evidence type="ECO:0000313" key="3">
    <source>
        <dbReference type="Proteomes" id="UP000186720"/>
    </source>
</evidence>
<dbReference type="Proteomes" id="UP000186720">
    <property type="component" value="Unassembled WGS sequence"/>
</dbReference>
<sequence length="532" mass="59470">MSIFACFLNQIKIICILKHRNLLVMKYKLIFLFSICSFITFAQSYKPPVFTDANRSKKIAATFDVIDQLYKDYAAANHWPGLAYGIVVDGQLVHTGNIGYTDLVNKTAASSKSAFRIASMTKSFTAMAILKLRDEGKLKLDDPASMYVPEMKNSKLLTKDASAITIRNLLTHAAGYPEDNPWGDRQLADSDEELLNIYRKGLSFSNDPGLGYEYSNLGFATLGYIIKKVSGKTYEDYITENILKPLGMNHTYWEYTKVPKEQLALGYRWLNNEWVEQPLLHDGSYGAMGGLITTIEDFSKYMALHMAARPPRDDIETGPVKRSSIREMQYPWDVSALNLAAKLTNGKPCPTVSAYCYGLRWTKDCDNRIYVGHTGGLPGFGSQWNILPEYGIGIVSFVNLTYANAGFPNKQALDTLLALSGIQPRVLPASAILNKRKSELIKLLPNWDNAKASNIFAQNFWMDYFPDKLKAEATEAFAKAGKITGLSEIIALNQLRGSFIMQGEKANIKISFTLTPENPALIQEYHLEVLGN</sequence>
<reference evidence="2 3" key="1">
    <citation type="submission" date="2016-11" db="EMBL/GenBank/DDBJ databases">
        <title>Whole Genome Sequencing of Mucilaginibacter polytrichastri RG4-7(T) isolated from the moss sample.</title>
        <authorList>
            <person name="Li Y."/>
        </authorList>
    </citation>
    <scope>NUCLEOTIDE SEQUENCE [LARGE SCALE GENOMIC DNA]</scope>
    <source>
        <strain evidence="2 3">RG4-7</strain>
    </source>
</reference>
<dbReference type="Gene3D" id="3.40.710.10">
    <property type="entry name" value="DD-peptidase/beta-lactamase superfamily"/>
    <property type="match status" value="1"/>
</dbReference>
<dbReference type="InterPro" id="IPR012338">
    <property type="entry name" value="Beta-lactam/transpept-like"/>
</dbReference>
<protein>
    <recommendedName>
        <fullName evidence="1">Beta-lactamase-related domain-containing protein</fullName>
    </recommendedName>
</protein>
<dbReference type="EMBL" id="MPPL01000001">
    <property type="protein sequence ID" value="OKS84748.1"/>
    <property type="molecule type" value="Genomic_DNA"/>
</dbReference>
<keyword evidence="3" id="KW-1185">Reference proteome</keyword>
<dbReference type="Pfam" id="PF00144">
    <property type="entry name" value="Beta-lactamase"/>
    <property type="match status" value="1"/>
</dbReference>
<dbReference type="PANTHER" id="PTHR46825:SF9">
    <property type="entry name" value="BETA-LACTAMASE-RELATED DOMAIN-CONTAINING PROTEIN"/>
    <property type="match status" value="1"/>
</dbReference>
<evidence type="ECO:0000313" key="2">
    <source>
        <dbReference type="EMBL" id="OKS84748.1"/>
    </source>
</evidence>
<dbReference type="SUPFAM" id="SSF56601">
    <property type="entry name" value="beta-lactamase/transpeptidase-like"/>
    <property type="match status" value="1"/>
</dbReference>
<comment type="caution">
    <text evidence="2">The sequence shown here is derived from an EMBL/GenBank/DDBJ whole genome shotgun (WGS) entry which is preliminary data.</text>
</comment>
<gene>
    <name evidence="2" type="ORF">RG47T_0181</name>
</gene>
<dbReference type="STRING" id="1302689.RG47T_0181"/>
<evidence type="ECO:0000259" key="1">
    <source>
        <dbReference type="Pfam" id="PF00144"/>
    </source>
</evidence>
<name>A0A1Q5ZSU3_9SPHI</name>